<protein>
    <recommendedName>
        <fullName evidence="3">Cell wall synthesis protein Wag31</fullName>
    </recommendedName>
    <alternativeName>
        <fullName evidence="8">Antigen 84</fullName>
    </alternativeName>
</protein>
<reference evidence="10 11" key="1">
    <citation type="submission" date="2016-10" db="EMBL/GenBank/DDBJ databases">
        <authorList>
            <person name="Varghese N."/>
            <person name="Submissions S."/>
        </authorList>
    </citation>
    <scope>NUCLEOTIDE SEQUENCE [LARGE SCALE GENOMIC DNA]</scope>
    <source>
        <strain evidence="10 11">DSM 9169</strain>
    </source>
</reference>
<evidence type="ECO:0000313" key="10">
    <source>
        <dbReference type="EMBL" id="SDT91320.1"/>
    </source>
</evidence>
<evidence type="ECO:0000256" key="8">
    <source>
        <dbReference type="ARBA" id="ARBA00031737"/>
    </source>
</evidence>
<evidence type="ECO:0000256" key="4">
    <source>
        <dbReference type="ARBA" id="ARBA00022490"/>
    </source>
</evidence>
<evidence type="ECO:0000256" key="6">
    <source>
        <dbReference type="ARBA" id="ARBA00023054"/>
    </source>
</evidence>
<keyword evidence="4" id="KW-0963">Cytoplasm</keyword>
<sequence>MDEPTGQEQIQLLTTDEVLNKNFQAVKFREGYDPVEVDNFLDRVVATIYYLNMEKQNLQEKLEAAERRITELQEGSADASGFSTPAETAQPVVEEEPQVAQPEPEPEPEPVQPVQPVQPATPSEPESATSMLALAQRVHDEYVRDGREESERIIAEARTKGDEIVADAESKHETILAQLDQERGLLENKINELRGFETEYRQSIRTHLEKLLTEVNEDSSEN</sequence>
<evidence type="ECO:0000256" key="5">
    <source>
        <dbReference type="ARBA" id="ARBA00022618"/>
    </source>
</evidence>
<keyword evidence="11" id="KW-1185">Reference proteome</keyword>
<name>A0ABY0V6P9_9ACTO</name>
<accession>A0ABY0V6P9</accession>
<dbReference type="Gene3D" id="6.10.250.660">
    <property type="match status" value="1"/>
</dbReference>
<evidence type="ECO:0000256" key="2">
    <source>
        <dbReference type="ARBA" id="ARBA00009008"/>
    </source>
</evidence>
<feature type="compositionally biased region" description="Low complexity" evidence="9">
    <location>
        <begin position="85"/>
        <end position="102"/>
    </location>
</feature>
<dbReference type="PANTHER" id="PTHR35794">
    <property type="entry name" value="CELL DIVISION PROTEIN DIVIVA"/>
    <property type="match status" value="1"/>
</dbReference>
<keyword evidence="7" id="KW-0131">Cell cycle</keyword>
<dbReference type="NCBIfam" id="TIGR03544">
    <property type="entry name" value="DivI1A_domain"/>
    <property type="match status" value="1"/>
</dbReference>
<evidence type="ECO:0000256" key="3">
    <source>
        <dbReference type="ARBA" id="ARBA00018787"/>
    </source>
</evidence>
<dbReference type="Pfam" id="PF05103">
    <property type="entry name" value="DivIVA"/>
    <property type="match status" value="1"/>
</dbReference>
<evidence type="ECO:0000313" key="11">
    <source>
        <dbReference type="Proteomes" id="UP000198976"/>
    </source>
</evidence>
<dbReference type="PANTHER" id="PTHR35794:SF2">
    <property type="entry name" value="CELL DIVISION PROTEIN DIVIVA"/>
    <property type="match status" value="1"/>
</dbReference>
<evidence type="ECO:0000256" key="1">
    <source>
        <dbReference type="ARBA" id="ARBA00004496"/>
    </source>
</evidence>
<dbReference type="InterPro" id="IPR007793">
    <property type="entry name" value="DivIVA_fam"/>
</dbReference>
<evidence type="ECO:0000256" key="7">
    <source>
        <dbReference type="ARBA" id="ARBA00023306"/>
    </source>
</evidence>
<gene>
    <name evidence="10" type="ORF">SAMN04489714_0830</name>
</gene>
<dbReference type="InterPro" id="IPR019933">
    <property type="entry name" value="DivIVA_domain"/>
</dbReference>
<comment type="subcellular location">
    <subcellularLocation>
        <location evidence="1">Cytoplasm</location>
    </subcellularLocation>
</comment>
<comment type="similarity">
    <text evidence="2">Belongs to the DivIVA family.</text>
</comment>
<proteinExistence type="inferred from homology"/>
<dbReference type="EMBL" id="LT629792">
    <property type="protein sequence ID" value="SDT91320.1"/>
    <property type="molecule type" value="Genomic_DNA"/>
</dbReference>
<evidence type="ECO:0000256" key="9">
    <source>
        <dbReference type="SAM" id="MobiDB-lite"/>
    </source>
</evidence>
<keyword evidence="5" id="KW-0132">Cell division</keyword>
<keyword evidence="6" id="KW-0175">Coiled coil</keyword>
<feature type="region of interest" description="Disordered" evidence="9">
    <location>
        <begin position="71"/>
        <end position="128"/>
    </location>
</feature>
<dbReference type="Proteomes" id="UP000198976">
    <property type="component" value="Chromosome I"/>
</dbReference>
<feature type="compositionally biased region" description="Low complexity" evidence="9">
    <location>
        <begin position="112"/>
        <end position="121"/>
    </location>
</feature>
<organism evidence="10 11">
    <name type="scientific">Schaalia radingae</name>
    <dbReference type="NCBI Taxonomy" id="131110"/>
    <lineage>
        <taxon>Bacteria</taxon>
        <taxon>Bacillati</taxon>
        <taxon>Actinomycetota</taxon>
        <taxon>Actinomycetes</taxon>
        <taxon>Actinomycetales</taxon>
        <taxon>Actinomycetaceae</taxon>
        <taxon>Schaalia</taxon>
    </lineage>
</organism>